<dbReference type="KEGG" id="cwo:Cwoe_1213"/>
<dbReference type="PROSITE" id="PS50902">
    <property type="entry name" value="FLAVODOXIN_LIKE"/>
    <property type="match status" value="1"/>
</dbReference>
<dbReference type="RefSeq" id="WP_012932693.1">
    <property type="nucleotide sequence ID" value="NC_013739.1"/>
</dbReference>
<dbReference type="AlphaFoldDB" id="D3FDR8"/>
<dbReference type="OrthoDB" id="9801479at2"/>
<sequence>MPAPHSQISVAIAFHSATGHTARQAAAVAAGAAAVADASAALVRLDMLADDDWTTLDEADAIVFGSPTHMGAPSAPFTAFAAATQGRWLEDRWRDKVAAGFTNSGTIAGDKLNTLQTFSILAAQHGMIWVGLDLKAGWATSDGSPDELNRLGSWLGAMSHSPLDLDAAAAPRDSDLRTAEHLGRRVARLALELRRGRTPAAEVVA</sequence>
<protein>
    <submittedName>
        <fullName evidence="2">Tryptophan repressor binding protein</fullName>
    </submittedName>
</protein>
<reference evidence="3" key="2">
    <citation type="submission" date="2010-01" db="EMBL/GenBank/DDBJ databases">
        <title>The complete genome of Conexibacter woesei DSM 14684.</title>
        <authorList>
            <consortium name="US DOE Joint Genome Institute (JGI-PGF)"/>
            <person name="Lucas S."/>
            <person name="Copeland A."/>
            <person name="Lapidus A."/>
            <person name="Glavina del Rio T."/>
            <person name="Dalin E."/>
            <person name="Tice H."/>
            <person name="Bruce D."/>
            <person name="Goodwin L."/>
            <person name="Pitluck S."/>
            <person name="Kyrpides N."/>
            <person name="Mavromatis K."/>
            <person name="Ivanova N."/>
            <person name="Mikhailova N."/>
            <person name="Chertkov O."/>
            <person name="Brettin T."/>
            <person name="Detter J.C."/>
            <person name="Han C."/>
            <person name="Larimer F."/>
            <person name="Land M."/>
            <person name="Hauser L."/>
            <person name="Markowitz V."/>
            <person name="Cheng J.-F."/>
            <person name="Hugenholtz P."/>
            <person name="Woyke T."/>
            <person name="Wu D."/>
            <person name="Pukall R."/>
            <person name="Steenblock K."/>
            <person name="Schneider S."/>
            <person name="Klenk H.-P."/>
            <person name="Eisen J.A."/>
        </authorList>
    </citation>
    <scope>NUCLEOTIDE SEQUENCE [LARGE SCALE GENOMIC DNA]</scope>
    <source>
        <strain evidence="3">DSM 14684 / CIP 108061 / JCM 11494 / NBRC 100937 / ID131577</strain>
    </source>
</reference>
<dbReference type="EMBL" id="CP001854">
    <property type="protein sequence ID" value="ADB49642.1"/>
    <property type="molecule type" value="Genomic_DNA"/>
</dbReference>
<dbReference type="HOGENOM" id="CLU_051402_2_1_11"/>
<dbReference type="eggNOG" id="COG0655">
    <property type="taxonomic scope" value="Bacteria"/>
</dbReference>
<dbReference type="GO" id="GO:0003955">
    <property type="term" value="F:NAD(P)H dehydrogenase (quinone) activity"/>
    <property type="evidence" value="ECO:0007669"/>
    <property type="project" value="TreeGrafter"/>
</dbReference>
<dbReference type="Pfam" id="PF03358">
    <property type="entry name" value="FMN_red"/>
    <property type="match status" value="1"/>
</dbReference>
<dbReference type="STRING" id="469383.Cwoe_1213"/>
<reference evidence="2 3" key="1">
    <citation type="journal article" date="2010" name="Stand. Genomic Sci.">
        <title>Complete genome sequence of Conexibacter woesei type strain (ID131577).</title>
        <authorList>
            <person name="Pukall R."/>
            <person name="Lapidus A."/>
            <person name="Glavina Del Rio T."/>
            <person name="Copeland A."/>
            <person name="Tice H."/>
            <person name="Cheng J.-F."/>
            <person name="Lucas S."/>
            <person name="Chen F."/>
            <person name="Nolan M."/>
            <person name="Bruce D."/>
            <person name="Goodwin L."/>
            <person name="Pitluck S."/>
            <person name="Mavromatis K."/>
            <person name="Ivanova N."/>
            <person name="Ovchinnikova G."/>
            <person name="Pati A."/>
            <person name="Chen A."/>
            <person name="Palaniappan K."/>
            <person name="Land M."/>
            <person name="Hauser L."/>
            <person name="Chang Y.-J."/>
            <person name="Jeffries C.D."/>
            <person name="Chain P."/>
            <person name="Meincke L."/>
            <person name="Sims D."/>
            <person name="Brettin T."/>
            <person name="Detter J.C."/>
            <person name="Rohde M."/>
            <person name="Goeker M."/>
            <person name="Bristow J."/>
            <person name="Eisen J.A."/>
            <person name="Markowitz V."/>
            <person name="Kyrpides N.C."/>
            <person name="Klenk H.-P."/>
            <person name="Hugenholtz P."/>
        </authorList>
    </citation>
    <scope>NUCLEOTIDE SEQUENCE [LARGE SCALE GENOMIC DNA]</scope>
    <source>
        <strain evidence="3">DSM 14684 / CIP 108061 / JCM 11494 / NBRC 100937 / ID131577</strain>
    </source>
</reference>
<dbReference type="InterPro" id="IPR029039">
    <property type="entry name" value="Flavoprotein-like_sf"/>
</dbReference>
<feature type="domain" description="Flavodoxin-like" evidence="1">
    <location>
        <begin position="10"/>
        <end position="159"/>
    </location>
</feature>
<name>D3FDR8_CONWI</name>
<accession>D3FDR8</accession>
<dbReference type="InterPro" id="IPR005025">
    <property type="entry name" value="FMN_Rdtase-like_dom"/>
</dbReference>
<keyword evidence="3" id="KW-1185">Reference proteome</keyword>
<dbReference type="PANTHER" id="PTHR30546:SF23">
    <property type="entry name" value="FLAVOPROTEIN-LIKE PROTEIN YCP4-RELATED"/>
    <property type="match status" value="1"/>
</dbReference>
<evidence type="ECO:0000313" key="2">
    <source>
        <dbReference type="EMBL" id="ADB49642.1"/>
    </source>
</evidence>
<dbReference type="SUPFAM" id="SSF52218">
    <property type="entry name" value="Flavoproteins"/>
    <property type="match status" value="1"/>
</dbReference>
<proteinExistence type="predicted"/>
<dbReference type="InterPro" id="IPR008254">
    <property type="entry name" value="Flavodoxin/NO_synth"/>
</dbReference>
<evidence type="ECO:0000259" key="1">
    <source>
        <dbReference type="PROSITE" id="PS50902"/>
    </source>
</evidence>
<dbReference type="Gene3D" id="3.40.50.360">
    <property type="match status" value="1"/>
</dbReference>
<dbReference type="GO" id="GO:0016020">
    <property type="term" value="C:membrane"/>
    <property type="evidence" value="ECO:0007669"/>
    <property type="project" value="TreeGrafter"/>
</dbReference>
<dbReference type="GO" id="GO:0010181">
    <property type="term" value="F:FMN binding"/>
    <property type="evidence" value="ECO:0007669"/>
    <property type="project" value="InterPro"/>
</dbReference>
<evidence type="ECO:0000313" key="3">
    <source>
        <dbReference type="Proteomes" id="UP000008229"/>
    </source>
</evidence>
<organism evidence="2 3">
    <name type="scientific">Conexibacter woesei (strain DSM 14684 / CCUG 47730 / CIP 108061 / JCM 11494 / NBRC 100937 / ID131577)</name>
    <dbReference type="NCBI Taxonomy" id="469383"/>
    <lineage>
        <taxon>Bacteria</taxon>
        <taxon>Bacillati</taxon>
        <taxon>Actinomycetota</taxon>
        <taxon>Thermoleophilia</taxon>
        <taxon>Solirubrobacterales</taxon>
        <taxon>Conexibacteraceae</taxon>
        <taxon>Conexibacter</taxon>
    </lineage>
</organism>
<gene>
    <name evidence="2" type="ordered locus">Cwoe_1213</name>
</gene>
<dbReference type="PANTHER" id="PTHR30546">
    <property type="entry name" value="FLAVODOXIN-RELATED PROTEIN WRBA-RELATED"/>
    <property type="match status" value="1"/>
</dbReference>
<dbReference type="Proteomes" id="UP000008229">
    <property type="component" value="Chromosome"/>
</dbReference>